<dbReference type="PATRIC" id="fig|1379870.5.peg.1385"/>
<evidence type="ECO:0000313" key="1">
    <source>
        <dbReference type="EMBL" id="AKD54590.1"/>
    </source>
</evidence>
<dbReference type="OrthoDB" id="965992at2"/>
<dbReference type="PROSITE" id="PS51257">
    <property type="entry name" value="PROKAR_LIPOPROTEIN"/>
    <property type="match status" value="1"/>
</dbReference>
<reference evidence="1 2" key="1">
    <citation type="journal article" date="2014" name="Curr. Microbiol.">
        <title>Spirosoma radiotolerans sp. nov., a gamma-radiation-resistant bacterium isolated from gamma ray-irradiated soil.</title>
        <authorList>
            <person name="Lee J.J."/>
            <person name="Srinivasan S."/>
            <person name="Lim S."/>
            <person name="Joe M."/>
            <person name="Im S."/>
            <person name="Bae S.I."/>
            <person name="Park K.R."/>
            <person name="Han J.H."/>
            <person name="Park S.H."/>
            <person name="Joo B.M."/>
            <person name="Park S.J."/>
            <person name="Kim M.K."/>
        </authorList>
    </citation>
    <scope>NUCLEOTIDE SEQUENCE [LARGE SCALE GENOMIC DNA]</scope>
    <source>
        <strain evidence="1 2">DG5A</strain>
    </source>
</reference>
<protein>
    <submittedName>
        <fullName evidence="1">Uncharacterized protein</fullName>
    </submittedName>
</protein>
<dbReference type="EMBL" id="CP010429">
    <property type="protein sequence ID" value="AKD54590.1"/>
    <property type="molecule type" value="Genomic_DNA"/>
</dbReference>
<organism evidence="1 2">
    <name type="scientific">Spirosoma radiotolerans</name>
    <dbReference type="NCBI Taxonomy" id="1379870"/>
    <lineage>
        <taxon>Bacteria</taxon>
        <taxon>Pseudomonadati</taxon>
        <taxon>Bacteroidota</taxon>
        <taxon>Cytophagia</taxon>
        <taxon>Cytophagales</taxon>
        <taxon>Cytophagaceae</taxon>
        <taxon>Spirosoma</taxon>
    </lineage>
</organism>
<evidence type="ECO:0000313" key="2">
    <source>
        <dbReference type="Proteomes" id="UP000033054"/>
    </source>
</evidence>
<dbReference type="HOGENOM" id="CLU_1601672_0_0_10"/>
<proteinExistence type="predicted"/>
<gene>
    <name evidence="1" type="ORF">SD10_06375</name>
</gene>
<dbReference type="Proteomes" id="UP000033054">
    <property type="component" value="Chromosome"/>
</dbReference>
<dbReference type="AlphaFoldDB" id="A0A0E3ZUQ5"/>
<sequence>MNKLFLLLALTGLFSCQPEDQPADVAARASGAYVIQSYVVNGDTVYSTSGINKLGVSNFSIRVGRKASDTVAVEYAQNRSTLPVANFSNIPVTGTRIVYIEEKGGKFQLSSYEKAPFVYESSIDGNRFYERTVGYNVDSLEARWRFDSLKSPYTPPLREIIISAQK</sequence>
<dbReference type="KEGG" id="srd:SD10_06375"/>
<name>A0A0E3ZUQ5_9BACT</name>
<dbReference type="RefSeq" id="WP_046376189.1">
    <property type="nucleotide sequence ID" value="NZ_CP010429.1"/>
</dbReference>
<keyword evidence="2" id="KW-1185">Reference proteome</keyword>
<accession>A0A0E3ZUQ5</accession>